<keyword evidence="1" id="KW-0812">Transmembrane</keyword>
<keyword evidence="1" id="KW-0472">Membrane</keyword>
<keyword evidence="3" id="KW-1185">Reference proteome</keyword>
<evidence type="ECO:0000256" key="1">
    <source>
        <dbReference type="SAM" id="Phobius"/>
    </source>
</evidence>
<name>A0A5C7FM68_9BACT</name>
<dbReference type="OrthoDB" id="9815897at2"/>
<protein>
    <submittedName>
        <fullName evidence="2">DUF2752 domain-containing protein</fullName>
    </submittedName>
</protein>
<keyword evidence="1" id="KW-1133">Transmembrane helix</keyword>
<dbReference type="EMBL" id="VOXD01000003">
    <property type="protein sequence ID" value="TXF91160.1"/>
    <property type="molecule type" value="Genomic_DNA"/>
</dbReference>
<dbReference type="Pfam" id="PF10825">
    <property type="entry name" value="DUF2752"/>
    <property type="match status" value="1"/>
</dbReference>
<dbReference type="Proteomes" id="UP000321907">
    <property type="component" value="Unassembled WGS sequence"/>
</dbReference>
<evidence type="ECO:0000313" key="2">
    <source>
        <dbReference type="EMBL" id="TXF91160.1"/>
    </source>
</evidence>
<gene>
    <name evidence="2" type="ORF">FUA23_02730</name>
</gene>
<accession>A0A5C7FM68</accession>
<comment type="caution">
    <text evidence="2">The sequence shown here is derived from an EMBL/GenBank/DDBJ whole genome shotgun (WGS) entry which is preliminary data.</text>
</comment>
<evidence type="ECO:0000313" key="3">
    <source>
        <dbReference type="Proteomes" id="UP000321907"/>
    </source>
</evidence>
<proteinExistence type="predicted"/>
<dbReference type="AlphaFoldDB" id="A0A5C7FM68"/>
<organism evidence="2 3">
    <name type="scientific">Neolewinella aurantiaca</name>
    <dbReference type="NCBI Taxonomy" id="2602767"/>
    <lineage>
        <taxon>Bacteria</taxon>
        <taxon>Pseudomonadati</taxon>
        <taxon>Bacteroidota</taxon>
        <taxon>Saprospiria</taxon>
        <taxon>Saprospirales</taxon>
        <taxon>Lewinellaceae</taxon>
        <taxon>Neolewinella</taxon>
    </lineage>
</organism>
<feature type="transmembrane region" description="Helical" evidence="1">
    <location>
        <begin position="78"/>
        <end position="99"/>
    </location>
</feature>
<feature type="transmembrane region" description="Helical" evidence="1">
    <location>
        <begin position="15"/>
        <end position="34"/>
    </location>
</feature>
<dbReference type="InterPro" id="IPR021215">
    <property type="entry name" value="DUF2752"/>
</dbReference>
<reference evidence="2 3" key="1">
    <citation type="submission" date="2019-08" db="EMBL/GenBank/DDBJ databases">
        <title>Lewinella sp. strain SSH13 Genome sequencing and assembly.</title>
        <authorList>
            <person name="Kim I."/>
        </authorList>
    </citation>
    <scope>NUCLEOTIDE SEQUENCE [LARGE SCALE GENOMIC DNA]</scope>
    <source>
        <strain evidence="2 3">SSH13</strain>
    </source>
</reference>
<sequence>MAVRTTLPSSPMKTLFIYLKLAALVVIPVLLLVLPATYFDSGQPKCVSVLLLGQECYGCGMTRGLMHLIHFDLAEAIYYHPLSVVVFPLLAFLWARWFWRGMQQLKQTGTAG</sequence>